<keyword evidence="1" id="KW-0812">Transmembrane</keyword>
<dbReference type="EMBL" id="CP121271">
    <property type="protein sequence ID" value="WMC88569.1"/>
    <property type="molecule type" value="Genomic_DNA"/>
</dbReference>
<dbReference type="Proteomes" id="UP001231701">
    <property type="component" value="Chromosome"/>
</dbReference>
<organism evidence="2 3">
    <name type="scientific">Streptomyces rochei</name>
    <name type="common">Streptomyces parvullus</name>
    <dbReference type="NCBI Taxonomy" id="1928"/>
    <lineage>
        <taxon>Bacteria</taxon>
        <taxon>Bacillati</taxon>
        <taxon>Actinomycetota</taxon>
        <taxon>Actinomycetes</taxon>
        <taxon>Kitasatosporales</taxon>
        <taxon>Streptomycetaceae</taxon>
        <taxon>Streptomyces</taxon>
        <taxon>Streptomyces rochei group</taxon>
    </lineage>
</organism>
<name>A0AAX3ZNS2_STRRO</name>
<dbReference type="GeneID" id="90945278"/>
<gene>
    <name evidence="2" type="ORF">P7W03_24600</name>
</gene>
<sequence length="82" mass="9085">MTELQRSGDEAAPSWRQRRGARWLAFLAYVLAVAGLAAVFWHWVRGKSWDDSLSFALTVTLTSVGGQLIARHIMRKAGRGDG</sequence>
<keyword evidence="1" id="KW-1133">Transmembrane helix</keyword>
<feature type="transmembrane region" description="Helical" evidence="1">
    <location>
        <begin position="21"/>
        <end position="41"/>
    </location>
</feature>
<protein>
    <submittedName>
        <fullName evidence="2">Uncharacterized protein</fullName>
    </submittedName>
</protein>
<proteinExistence type="predicted"/>
<dbReference type="RefSeq" id="WP_223780522.1">
    <property type="nucleotide sequence ID" value="NZ_CP121271.1"/>
</dbReference>
<dbReference type="AlphaFoldDB" id="A0AAX3ZNS2"/>
<reference evidence="2" key="1">
    <citation type="submission" date="2023-03" db="EMBL/GenBank/DDBJ databases">
        <title>Borrelidin-producing and root-colonizing Streptomyces rochei is a potent biopesticide for soil-borne oomycete-caused plant diseases.</title>
        <authorList>
            <person name="Zhou D."/>
            <person name="Wang X."/>
            <person name="Navarro-Munoz J.C."/>
            <person name="Li W."/>
            <person name="Li J."/>
            <person name="Jiu M."/>
            <person name="Deng S."/>
            <person name="Ye Y."/>
            <person name="Daly P."/>
            <person name="Wei L."/>
        </authorList>
    </citation>
    <scope>NUCLEOTIDE SEQUENCE</scope>
    <source>
        <strain evidence="2">JK1</strain>
    </source>
</reference>
<keyword evidence="1" id="KW-0472">Membrane</keyword>
<evidence type="ECO:0000313" key="2">
    <source>
        <dbReference type="EMBL" id="WMC88569.1"/>
    </source>
</evidence>
<evidence type="ECO:0000256" key="1">
    <source>
        <dbReference type="SAM" id="Phobius"/>
    </source>
</evidence>
<accession>A0AAX3ZNS2</accession>
<evidence type="ECO:0000313" key="3">
    <source>
        <dbReference type="Proteomes" id="UP001231701"/>
    </source>
</evidence>
<feature type="transmembrane region" description="Helical" evidence="1">
    <location>
        <begin position="53"/>
        <end position="70"/>
    </location>
</feature>